<evidence type="ECO:0000313" key="5">
    <source>
        <dbReference type="Proteomes" id="UP000092582"/>
    </source>
</evidence>
<dbReference type="KEGG" id="cart:PA27867_3162"/>
<reference evidence="4 5" key="1">
    <citation type="submission" date="2016-06" db="EMBL/GenBank/DDBJ databases">
        <title>Genome sequencing of Cryobacterium arcticum PAMC 27867.</title>
        <authorList>
            <person name="Lee J."/>
            <person name="Kim O.-S."/>
        </authorList>
    </citation>
    <scope>NUCLEOTIDE SEQUENCE [LARGE SCALE GENOMIC DNA]</scope>
    <source>
        <strain evidence="4 5">PAMC 27867</strain>
    </source>
</reference>
<feature type="region of interest" description="Disordered" evidence="1">
    <location>
        <begin position="220"/>
        <end position="294"/>
    </location>
</feature>
<dbReference type="PATRIC" id="fig|670052.7.peg.3253"/>
<evidence type="ECO:0000256" key="2">
    <source>
        <dbReference type="SAM" id="SignalP"/>
    </source>
</evidence>
<name>A0A1B1BN48_9MICO</name>
<dbReference type="STRING" id="670052.PA27867_3162"/>
<feature type="signal peptide" evidence="2">
    <location>
        <begin position="1"/>
        <end position="41"/>
    </location>
</feature>
<organism evidence="4 5">
    <name type="scientific">Cryobacterium arcticum</name>
    <dbReference type="NCBI Taxonomy" id="670052"/>
    <lineage>
        <taxon>Bacteria</taxon>
        <taxon>Bacillati</taxon>
        <taxon>Actinomycetota</taxon>
        <taxon>Actinomycetes</taxon>
        <taxon>Micrococcales</taxon>
        <taxon>Microbacteriaceae</taxon>
        <taxon>Cryobacterium</taxon>
    </lineage>
</organism>
<dbReference type="InterPro" id="IPR011050">
    <property type="entry name" value="Pectin_lyase_fold/virulence"/>
</dbReference>
<evidence type="ECO:0000259" key="3">
    <source>
        <dbReference type="Pfam" id="PF13313"/>
    </source>
</evidence>
<feature type="compositionally biased region" description="Pro residues" evidence="1">
    <location>
        <begin position="221"/>
        <end position="272"/>
    </location>
</feature>
<evidence type="ECO:0000256" key="1">
    <source>
        <dbReference type="SAM" id="MobiDB-lite"/>
    </source>
</evidence>
<dbReference type="EMBL" id="CP016282">
    <property type="protein sequence ID" value="ANP74092.1"/>
    <property type="molecule type" value="Genomic_DNA"/>
</dbReference>
<protein>
    <recommendedName>
        <fullName evidence="3">DUF4082 domain-containing protein</fullName>
    </recommendedName>
</protein>
<evidence type="ECO:0000313" key="4">
    <source>
        <dbReference type="EMBL" id="ANP74092.1"/>
    </source>
</evidence>
<dbReference type="RefSeq" id="WP_167550855.1">
    <property type="nucleotide sequence ID" value="NZ_CP016282.1"/>
</dbReference>
<feature type="chain" id="PRO_5008520018" description="DUF4082 domain-containing protein" evidence="2">
    <location>
        <begin position="42"/>
        <end position="527"/>
    </location>
</feature>
<dbReference type="Pfam" id="PF13313">
    <property type="entry name" value="DUF4082"/>
    <property type="match status" value="1"/>
</dbReference>
<dbReference type="AlphaFoldDB" id="A0A1B1BN48"/>
<accession>A0A1B1BN48</accession>
<keyword evidence="2" id="KW-0732">Signal</keyword>
<gene>
    <name evidence="4" type="ORF">PA27867_3162</name>
</gene>
<feature type="domain" description="DUF4082" evidence="3">
    <location>
        <begin position="67"/>
        <end position="207"/>
    </location>
</feature>
<keyword evidence="5" id="KW-1185">Reference proteome</keyword>
<dbReference type="InterPro" id="IPR025141">
    <property type="entry name" value="DUF4082"/>
</dbReference>
<sequence precursor="true">MKQIVRSTTRERSHTRRNSLVAALAAAVTVSLALGSTAALADTPRASVPQAVNTATTTAATSLFASSKPSVAAAADGDAVEVGVALKSSSAGSISAIRFYKGAGNGGTHKGTVWSSSGEKLASATFSNETATGWQTATLAAPVDVKAGQKFVVSYLAPQGHYAYSSGYFKSAKTEGALTAGTNAGVYKYGTSGGFPSKTYKSANYFVDVVFSATGATAPTTPAPTTPAPAPAPTTPAPAPTSPAPNPAPAPAPAPTTAPAPAPAPDPAPAPTGWPDASTTGVPAGVSLKPSGSITITTPGAVVEGLDIKGDVFIRAANVTLKNSKVTGRVDTGDSAGKYPGTLIQRVEVVGPYNSAADGGFPAVGYTDLTCDGCNIRGWGKGAGLVANVTIKNSWIHDLVVHGDPANGGSHNEAIISLGGTNFTITGNRLDAGSAPNFSASLALYSQMEIIRNVVVDRNLFNGGGYCLYAGSTNGNTATNSKFTNNTFGTSVFPKCGSYGPVTSYTSGNGNAWSGNVMSNGTVVNAG</sequence>
<dbReference type="Proteomes" id="UP000092582">
    <property type="component" value="Chromosome 1"/>
</dbReference>
<dbReference type="SUPFAM" id="SSF51126">
    <property type="entry name" value="Pectin lyase-like"/>
    <property type="match status" value="1"/>
</dbReference>
<proteinExistence type="predicted"/>